<reference evidence="2 3" key="1">
    <citation type="submission" date="2023-09" db="EMBL/GenBank/DDBJ databases">
        <authorList>
            <person name="Wang M."/>
        </authorList>
    </citation>
    <scope>NUCLEOTIDE SEQUENCE [LARGE SCALE GENOMIC DNA]</scope>
    <source>
        <strain evidence="2">GT-2023</strain>
        <tissue evidence="2">Liver</tissue>
    </source>
</reference>
<comment type="caution">
    <text evidence="2">The sequence shown here is derived from an EMBL/GenBank/DDBJ whole genome shotgun (WGS) entry which is preliminary data.</text>
</comment>
<evidence type="ECO:0000313" key="3">
    <source>
        <dbReference type="Proteomes" id="UP001558613"/>
    </source>
</evidence>
<gene>
    <name evidence="2" type="ORF">QQF64_007015</name>
</gene>
<feature type="region of interest" description="Disordered" evidence="1">
    <location>
        <begin position="74"/>
        <end position="98"/>
    </location>
</feature>
<name>A0ABR3MA50_9TELE</name>
<evidence type="ECO:0000313" key="2">
    <source>
        <dbReference type="EMBL" id="KAL1261750.1"/>
    </source>
</evidence>
<sequence>MPLGTRVDDTRQEVSLRSLVIVLRDEALLPSCHNSVPSKMKVIECERGSCSRTRFLAAHQDQHAELPRTAVLPARTTKGGGSARERKYDLEEEKVRDF</sequence>
<accession>A0ABR3MA50</accession>
<dbReference type="EMBL" id="JAYMGO010000014">
    <property type="protein sequence ID" value="KAL1261750.1"/>
    <property type="molecule type" value="Genomic_DNA"/>
</dbReference>
<feature type="compositionally biased region" description="Basic and acidic residues" evidence="1">
    <location>
        <begin position="83"/>
        <end position="98"/>
    </location>
</feature>
<protein>
    <submittedName>
        <fullName evidence="2">Uncharacterized protein</fullName>
    </submittedName>
</protein>
<organism evidence="2 3">
    <name type="scientific">Cirrhinus molitorella</name>
    <name type="common">mud carp</name>
    <dbReference type="NCBI Taxonomy" id="172907"/>
    <lineage>
        <taxon>Eukaryota</taxon>
        <taxon>Metazoa</taxon>
        <taxon>Chordata</taxon>
        <taxon>Craniata</taxon>
        <taxon>Vertebrata</taxon>
        <taxon>Euteleostomi</taxon>
        <taxon>Actinopterygii</taxon>
        <taxon>Neopterygii</taxon>
        <taxon>Teleostei</taxon>
        <taxon>Ostariophysi</taxon>
        <taxon>Cypriniformes</taxon>
        <taxon>Cyprinidae</taxon>
        <taxon>Labeoninae</taxon>
        <taxon>Labeonini</taxon>
        <taxon>Cirrhinus</taxon>
    </lineage>
</organism>
<evidence type="ECO:0000256" key="1">
    <source>
        <dbReference type="SAM" id="MobiDB-lite"/>
    </source>
</evidence>
<dbReference type="Proteomes" id="UP001558613">
    <property type="component" value="Unassembled WGS sequence"/>
</dbReference>
<keyword evidence="3" id="KW-1185">Reference proteome</keyword>
<proteinExistence type="predicted"/>